<dbReference type="Proteomes" id="UP001479520">
    <property type="component" value="Chromosome"/>
</dbReference>
<dbReference type="EMBL" id="CP151406">
    <property type="protein sequence ID" value="WZJ20385.1"/>
    <property type="molecule type" value="Genomic_DNA"/>
</dbReference>
<protein>
    <submittedName>
        <fullName evidence="1">Uncharacterized protein</fullName>
    </submittedName>
</protein>
<evidence type="ECO:0000313" key="2">
    <source>
        <dbReference type="Proteomes" id="UP001479520"/>
    </source>
</evidence>
<gene>
    <name evidence="1" type="ORF">AADV58_10500</name>
</gene>
<name>A0ABZ2XG71_9RHOO</name>
<dbReference type="RefSeq" id="WP_028995556.1">
    <property type="nucleotide sequence ID" value="NZ_CALFBA010000131.1"/>
</dbReference>
<organism evidence="1 2">
    <name type="scientific">Azonexus hydrophilus</name>
    <dbReference type="NCBI Taxonomy" id="418702"/>
    <lineage>
        <taxon>Bacteria</taxon>
        <taxon>Pseudomonadati</taxon>
        <taxon>Pseudomonadota</taxon>
        <taxon>Betaproteobacteria</taxon>
        <taxon>Rhodocyclales</taxon>
        <taxon>Azonexaceae</taxon>
        <taxon>Azonexus</taxon>
    </lineage>
</organism>
<proteinExistence type="predicted"/>
<accession>A0ABZ2XG71</accession>
<sequence length="61" mass="7139">MSLFKEKRAGLERRVGRERTGRNMVERRAAERRQVALMEISFVEWATQFAHYKKQAGSGVK</sequence>
<keyword evidence="2" id="KW-1185">Reference proteome</keyword>
<reference evidence="1 2" key="1">
    <citation type="submission" date="2024-04" db="EMBL/GenBank/DDBJ databases">
        <title>Dissimilatory iodate-reducing microorganisms contribute to the enrichment of iodine in groundwater.</title>
        <authorList>
            <person name="Jiang Z."/>
        </authorList>
    </citation>
    <scope>NUCLEOTIDE SEQUENCE [LARGE SCALE GENOMIC DNA]</scope>
    <source>
        <strain evidence="1 2">NCP973</strain>
    </source>
</reference>
<evidence type="ECO:0000313" key="1">
    <source>
        <dbReference type="EMBL" id="WZJ20385.1"/>
    </source>
</evidence>